<protein>
    <submittedName>
        <fullName evidence="2">Uncharacterized protein</fullName>
    </submittedName>
</protein>
<gene>
    <name evidence="2" type="ORF">BTO28_02290</name>
</gene>
<organism evidence="2 3">
    <name type="scientific">Domibacillus epiphyticus</name>
    <dbReference type="NCBI Taxonomy" id="1714355"/>
    <lineage>
        <taxon>Bacteria</taxon>
        <taxon>Bacillati</taxon>
        <taxon>Bacillota</taxon>
        <taxon>Bacilli</taxon>
        <taxon>Bacillales</taxon>
        <taxon>Bacillaceae</taxon>
        <taxon>Domibacillus</taxon>
    </lineage>
</organism>
<feature type="non-terminal residue" evidence="2">
    <location>
        <position position="1"/>
    </location>
</feature>
<keyword evidence="1" id="KW-0472">Membrane</keyword>
<keyword evidence="1" id="KW-0812">Transmembrane</keyword>
<dbReference type="AlphaFoldDB" id="A0A1V2ABV6"/>
<dbReference type="EMBL" id="MSFI01000003">
    <property type="protein sequence ID" value="OMP68322.1"/>
    <property type="molecule type" value="Genomic_DNA"/>
</dbReference>
<feature type="transmembrane region" description="Helical" evidence="1">
    <location>
        <begin position="20"/>
        <end position="38"/>
    </location>
</feature>
<comment type="caution">
    <text evidence="2">The sequence shown here is derived from an EMBL/GenBank/DDBJ whole genome shotgun (WGS) entry which is preliminary data.</text>
</comment>
<sequence>LFSADGSWGFPPVRAGRRQANVKGTTIAVPFFVLLYYYSNTIRKIKDNHNTLKIIFEVSVKNRVFRNFFIVINGSVCPVRTVVSLKGIKIRMCFMAAGFICYPAY</sequence>
<evidence type="ECO:0000313" key="2">
    <source>
        <dbReference type="EMBL" id="OMP68322.1"/>
    </source>
</evidence>
<dbReference type="RefSeq" id="WP_233129805.1">
    <property type="nucleotide sequence ID" value="NZ_MSFI01000003.1"/>
</dbReference>
<proteinExistence type="predicted"/>
<evidence type="ECO:0000256" key="1">
    <source>
        <dbReference type="SAM" id="Phobius"/>
    </source>
</evidence>
<reference evidence="2 3" key="1">
    <citation type="submission" date="2016-12" db="EMBL/GenBank/DDBJ databases">
        <title>Domibacillus sp. SAB 38T whole genome sequencing.</title>
        <authorList>
            <person name="Verma A."/>
            <person name="Ojha A.K."/>
            <person name="Krishnamurthi S."/>
        </authorList>
    </citation>
    <scope>NUCLEOTIDE SEQUENCE [LARGE SCALE GENOMIC DNA]</scope>
    <source>
        <strain evidence="2 3">SAB 38</strain>
    </source>
</reference>
<keyword evidence="1" id="KW-1133">Transmembrane helix</keyword>
<accession>A0A1V2ABV6</accession>
<dbReference type="Proteomes" id="UP000188613">
    <property type="component" value="Unassembled WGS sequence"/>
</dbReference>
<keyword evidence="3" id="KW-1185">Reference proteome</keyword>
<evidence type="ECO:0000313" key="3">
    <source>
        <dbReference type="Proteomes" id="UP000188613"/>
    </source>
</evidence>
<name>A0A1V2ABV6_9BACI</name>